<evidence type="ECO:0000256" key="1">
    <source>
        <dbReference type="ARBA" id="ARBA00008061"/>
    </source>
</evidence>
<dbReference type="InterPro" id="IPR006047">
    <property type="entry name" value="GH13_cat_dom"/>
</dbReference>
<dbReference type="SMART" id="SM00642">
    <property type="entry name" value="Aamy"/>
    <property type="match status" value="1"/>
</dbReference>
<dbReference type="RefSeq" id="WP_237053003.1">
    <property type="nucleotide sequence ID" value="NZ_JAKJPO010000001.1"/>
</dbReference>
<dbReference type="Gene3D" id="3.20.20.80">
    <property type="entry name" value="Glycosidases"/>
    <property type="match status" value="2"/>
</dbReference>
<dbReference type="Gene3D" id="2.60.40.1180">
    <property type="entry name" value="Golgi alpha-mannosidase II"/>
    <property type="match status" value="1"/>
</dbReference>
<organism evidence="3 4">
    <name type="scientific">Marilutibacter chinensis</name>
    <dbReference type="NCBI Taxonomy" id="2912247"/>
    <lineage>
        <taxon>Bacteria</taxon>
        <taxon>Pseudomonadati</taxon>
        <taxon>Pseudomonadota</taxon>
        <taxon>Gammaproteobacteria</taxon>
        <taxon>Lysobacterales</taxon>
        <taxon>Lysobacteraceae</taxon>
        <taxon>Marilutibacter</taxon>
    </lineage>
</organism>
<dbReference type="PANTHER" id="PTHR10357">
    <property type="entry name" value="ALPHA-AMYLASE FAMILY MEMBER"/>
    <property type="match status" value="1"/>
</dbReference>
<dbReference type="Gene3D" id="3.90.400.10">
    <property type="entry name" value="Oligo-1,6-glucosidase, Domain 2"/>
    <property type="match status" value="1"/>
</dbReference>
<feature type="domain" description="Glycosyl hydrolase family 13 catalytic" evidence="2">
    <location>
        <begin position="17"/>
        <end position="413"/>
    </location>
</feature>
<proteinExistence type="inferred from homology"/>
<reference evidence="3 4" key="3">
    <citation type="submission" date="2022-01" db="EMBL/GenBank/DDBJ databases">
        <authorList>
            <person name="Zhou L.Y."/>
        </authorList>
    </citation>
    <scope>NUCLEOTIDE SEQUENCE [LARGE SCALE GENOMIC DNA]</scope>
    <source>
        <strain evidence="3 4">TLK-CK17</strain>
    </source>
</reference>
<sequence length="550" mass="61731">MSRTDDANWWRHAVIYQIYPRSFADANGDGIGDLAGIRRRLGYVRELGADAVWICPFVRSPMKDFGYDVSDYRDVEPVFGSLDDFDALVSHAHSLGLRVLIDQVWNHTSDQHSWFLESRASRDNPKADWYVWADPAPDGGPPNNWRATFGGSAWAWDGTRHQYYLHNFLVEQPDLNWYNPGVRAALIEVGRFWLDRGVDGFRLDVANFFAHDRSLADNPRRPADLARPAGAARDDPYFDFINRGTVSRPETWEMLGEVRALMDAYPGTVALGEISSAEDSLASAAEAVRGRDRLHTAYNASLVSDEPFTADGLRRLLDQMLASFEAPHLCWTFGTHDFPRLKGRWALHRRHDDDTEARLDRLLATLLLVLPGSCCLYQGDELGLTQAQLGFEQLRDPYGIANYPQILGRDGCRTPMPWTDAHPGAGFTDADEPWLPIAAEHLPLAVSRQQADPASLLNAWKRLLAWRRAQPALREDRLQPVDAAATVLAFERGERNRMLCVFNLSHEAAVHRLPGGWKMDPEASNLATLPPGGLDPLHLPGYGCAIAHRR</sequence>
<dbReference type="PANTHER" id="PTHR10357:SF179">
    <property type="entry name" value="NEUTRAL AND BASIC AMINO ACID TRANSPORT PROTEIN RBAT"/>
    <property type="match status" value="1"/>
</dbReference>
<evidence type="ECO:0000313" key="4">
    <source>
        <dbReference type="Proteomes" id="UP001430796"/>
    </source>
</evidence>
<reference evidence="4" key="2">
    <citation type="submission" date="2022-01" db="EMBL/GenBank/DDBJ databases">
        <title>Lysobacter chinensis sp. nov., a bacterium isolated from cow dung compost.</title>
        <authorList>
            <person name="Zhou L.Y."/>
        </authorList>
    </citation>
    <scope>NUCLEOTIDE SEQUENCE [LARGE SCALE GENOMIC DNA]</scope>
    <source>
        <strain evidence="4">TLK-CK17</strain>
    </source>
</reference>
<dbReference type="EMBL" id="JAKJPO010000001">
    <property type="protein sequence ID" value="MCF7220649.1"/>
    <property type="molecule type" value="Genomic_DNA"/>
</dbReference>
<evidence type="ECO:0000259" key="2">
    <source>
        <dbReference type="SMART" id="SM00642"/>
    </source>
</evidence>
<dbReference type="InterPro" id="IPR013780">
    <property type="entry name" value="Glyco_hydro_b"/>
</dbReference>
<dbReference type="InterPro" id="IPR017853">
    <property type="entry name" value="GH"/>
</dbReference>
<keyword evidence="4" id="KW-1185">Reference proteome</keyword>
<comment type="caution">
    <text evidence="3">The sequence shown here is derived from an EMBL/GenBank/DDBJ whole genome shotgun (WGS) entry which is preliminary data.</text>
</comment>
<dbReference type="SUPFAM" id="SSF51445">
    <property type="entry name" value="(Trans)glycosidases"/>
    <property type="match status" value="1"/>
</dbReference>
<evidence type="ECO:0000313" key="3">
    <source>
        <dbReference type="EMBL" id="MCF7220649.1"/>
    </source>
</evidence>
<dbReference type="InterPro" id="IPR045857">
    <property type="entry name" value="O16G_dom_2"/>
</dbReference>
<accession>A0ABS9HNT5</accession>
<gene>
    <name evidence="3" type="ORF">L3V18_02435</name>
</gene>
<dbReference type="Pfam" id="PF00128">
    <property type="entry name" value="Alpha-amylase"/>
    <property type="match status" value="1"/>
</dbReference>
<dbReference type="Proteomes" id="UP001430796">
    <property type="component" value="Unassembled WGS sequence"/>
</dbReference>
<reference evidence="3 4" key="1">
    <citation type="submission" date="2022-01" db="EMBL/GenBank/DDBJ databases">
        <title>Lysobacter chinensis sp. nov., a bacterium isolated from cow dung compost.</title>
        <authorList>
            <person name="Liu Y."/>
        </authorList>
    </citation>
    <scope>NUCLEOTIDE SEQUENCE [LARGE SCALE GENOMIC DNA]</scope>
    <source>
        <strain evidence="3 4">TLK-CK17</strain>
    </source>
</reference>
<dbReference type="CDD" id="cd11330">
    <property type="entry name" value="AmyAc_OligoGlu"/>
    <property type="match status" value="1"/>
</dbReference>
<protein>
    <submittedName>
        <fullName evidence="3">Alpha-glucosidase family protein</fullName>
    </submittedName>
</protein>
<name>A0ABS9HNT5_9GAMM</name>
<comment type="similarity">
    <text evidence="1">Belongs to the glycosyl hydrolase 13 family.</text>
</comment>